<dbReference type="Proteomes" id="UP000222542">
    <property type="component" value="Unassembled WGS sequence"/>
</dbReference>
<keyword evidence="2" id="KW-1185">Reference proteome</keyword>
<organism evidence="1 2">
    <name type="scientific">Capsicum annuum</name>
    <name type="common">Capsicum pepper</name>
    <dbReference type="NCBI Taxonomy" id="4072"/>
    <lineage>
        <taxon>Eukaryota</taxon>
        <taxon>Viridiplantae</taxon>
        <taxon>Streptophyta</taxon>
        <taxon>Embryophyta</taxon>
        <taxon>Tracheophyta</taxon>
        <taxon>Spermatophyta</taxon>
        <taxon>Magnoliopsida</taxon>
        <taxon>eudicotyledons</taxon>
        <taxon>Gunneridae</taxon>
        <taxon>Pentapetalae</taxon>
        <taxon>asterids</taxon>
        <taxon>lamiids</taxon>
        <taxon>Solanales</taxon>
        <taxon>Solanaceae</taxon>
        <taxon>Solanoideae</taxon>
        <taxon>Capsiceae</taxon>
        <taxon>Capsicum</taxon>
    </lineage>
</organism>
<dbReference type="Gene3D" id="3.80.10.10">
    <property type="entry name" value="Ribonuclease Inhibitor"/>
    <property type="match status" value="1"/>
</dbReference>
<evidence type="ECO:0000313" key="1">
    <source>
        <dbReference type="EMBL" id="PHT93265.1"/>
    </source>
</evidence>
<dbReference type="InterPro" id="IPR032675">
    <property type="entry name" value="LRR_dom_sf"/>
</dbReference>
<evidence type="ECO:0000313" key="2">
    <source>
        <dbReference type="Proteomes" id="UP000222542"/>
    </source>
</evidence>
<protein>
    <submittedName>
        <fullName evidence="1">Uncharacterized protein</fullName>
    </submittedName>
</protein>
<dbReference type="Gramene" id="PHT93265">
    <property type="protein sequence ID" value="PHT93265"/>
    <property type="gene ID" value="T459_01147"/>
</dbReference>
<comment type="caution">
    <text evidence="1">The sequence shown here is derived from an EMBL/GenBank/DDBJ whole genome shotgun (WGS) entry which is preliminary data.</text>
</comment>
<dbReference type="SUPFAM" id="SSF52047">
    <property type="entry name" value="RNI-like"/>
    <property type="match status" value="1"/>
</dbReference>
<proteinExistence type="predicted"/>
<gene>
    <name evidence="1" type="ORF">T459_01147</name>
</gene>
<dbReference type="EMBL" id="AYRZ02000001">
    <property type="protein sequence ID" value="PHT93265.1"/>
    <property type="molecule type" value="Genomic_DNA"/>
</dbReference>
<accession>A0A2G3AG98</accession>
<reference evidence="1 2" key="1">
    <citation type="journal article" date="2014" name="Nat. Genet.">
        <title>Genome sequence of the hot pepper provides insights into the evolution of pungency in Capsicum species.</title>
        <authorList>
            <person name="Kim S."/>
            <person name="Park M."/>
            <person name="Yeom S.I."/>
            <person name="Kim Y.M."/>
            <person name="Lee J.M."/>
            <person name="Lee H.A."/>
            <person name="Seo E."/>
            <person name="Choi J."/>
            <person name="Cheong K."/>
            <person name="Kim K.T."/>
            <person name="Jung K."/>
            <person name="Lee G.W."/>
            <person name="Oh S.K."/>
            <person name="Bae C."/>
            <person name="Kim S.B."/>
            <person name="Lee H.Y."/>
            <person name="Kim S.Y."/>
            <person name="Kim M.S."/>
            <person name="Kang B.C."/>
            <person name="Jo Y.D."/>
            <person name="Yang H.B."/>
            <person name="Jeong H.J."/>
            <person name="Kang W.H."/>
            <person name="Kwon J.K."/>
            <person name="Shin C."/>
            <person name="Lim J.Y."/>
            <person name="Park J.H."/>
            <person name="Huh J.H."/>
            <person name="Kim J.S."/>
            <person name="Kim B.D."/>
            <person name="Cohen O."/>
            <person name="Paran I."/>
            <person name="Suh M.C."/>
            <person name="Lee S.B."/>
            <person name="Kim Y.K."/>
            <person name="Shin Y."/>
            <person name="Noh S.J."/>
            <person name="Park J."/>
            <person name="Seo Y.S."/>
            <person name="Kwon S.Y."/>
            <person name="Kim H.A."/>
            <person name="Park J.M."/>
            <person name="Kim H.J."/>
            <person name="Choi S.B."/>
            <person name="Bosland P.W."/>
            <person name="Reeves G."/>
            <person name="Jo S.H."/>
            <person name="Lee B.W."/>
            <person name="Cho H.T."/>
            <person name="Choi H.S."/>
            <person name="Lee M.S."/>
            <person name="Yu Y."/>
            <person name="Do Choi Y."/>
            <person name="Park B.S."/>
            <person name="van Deynze A."/>
            <person name="Ashrafi H."/>
            <person name="Hill T."/>
            <person name="Kim W.T."/>
            <person name="Pai H.S."/>
            <person name="Ahn H.K."/>
            <person name="Yeam I."/>
            <person name="Giovannoni J.J."/>
            <person name="Rose J.K."/>
            <person name="Sorensen I."/>
            <person name="Lee S.J."/>
            <person name="Kim R.W."/>
            <person name="Choi I.Y."/>
            <person name="Choi B.S."/>
            <person name="Lim J.S."/>
            <person name="Lee Y.H."/>
            <person name="Choi D."/>
        </authorList>
    </citation>
    <scope>NUCLEOTIDE SEQUENCE [LARGE SCALE GENOMIC DNA]</scope>
    <source>
        <strain evidence="2">cv. CM334</strain>
    </source>
</reference>
<dbReference type="AlphaFoldDB" id="A0A2G3AG98"/>
<name>A0A2G3AG98_CAPAN</name>
<sequence length="165" mass="18342">MSLFVPPIYSNLISKSPLLERLRLRGCTNFDTLEIDDVNLKYFELHGKSKSISFKNTPMLKKVTLYSVGPLLTDPSPVCSNLTKFFYYMPSLLELSQGGSTLEYLTKRGVPESPPTALSNIKSLSLSSMSLRNVEVILGAVYLITSCPKLQNLTVECVSTLLFSH</sequence>
<reference evidence="1 2" key="2">
    <citation type="journal article" date="2017" name="Genome Biol.">
        <title>New reference genome sequences of hot pepper reveal the massive evolution of plant disease-resistance genes by retroduplication.</title>
        <authorList>
            <person name="Kim S."/>
            <person name="Park J."/>
            <person name="Yeom S.I."/>
            <person name="Kim Y.M."/>
            <person name="Seo E."/>
            <person name="Kim K.T."/>
            <person name="Kim M.S."/>
            <person name="Lee J.M."/>
            <person name="Cheong K."/>
            <person name="Shin H.S."/>
            <person name="Kim S.B."/>
            <person name="Han K."/>
            <person name="Lee J."/>
            <person name="Park M."/>
            <person name="Lee H.A."/>
            <person name="Lee H.Y."/>
            <person name="Lee Y."/>
            <person name="Oh S."/>
            <person name="Lee J.H."/>
            <person name="Choi E."/>
            <person name="Choi E."/>
            <person name="Lee S.E."/>
            <person name="Jeon J."/>
            <person name="Kim H."/>
            <person name="Choi G."/>
            <person name="Song H."/>
            <person name="Lee J."/>
            <person name="Lee S.C."/>
            <person name="Kwon J.K."/>
            <person name="Lee H.Y."/>
            <person name="Koo N."/>
            <person name="Hong Y."/>
            <person name="Kim R.W."/>
            <person name="Kang W.H."/>
            <person name="Huh J.H."/>
            <person name="Kang B.C."/>
            <person name="Yang T.J."/>
            <person name="Lee Y.H."/>
            <person name="Bennetzen J.L."/>
            <person name="Choi D."/>
        </authorList>
    </citation>
    <scope>NUCLEOTIDE SEQUENCE [LARGE SCALE GENOMIC DNA]</scope>
    <source>
        <strain evidence="2">cv. CM334</strain>
    </source>
</reference>